<proteinExistence type="inferred from homology"/>
<keyword evidence="5" id="KW-0963">Cytoplasm</keyword>
<dbReference type="NCBIfam" id="TIGR00116">
    <property type="entry name" value="tsf"/>
    <property type="match status" value="1"/>
</dbReference>
<dbReference type="AlphaFoldDB" id="A0A517ZZ16"/>
<evidence type="ECO:0000256" key="4">
    <source>
        <dbReference type="ARBA" id="ARBA00022917"/>
    </source>
</evidence>
<evidence type="ECO:0000256" key="1">
    <source>
        <dbReference type="ARBA" id="ARBA00005532"/>
    </source>
</evidence>
<keyword evidence="8" id="KW-1185">Reference proteome</keyword>
<comment type="similarity">
    <text evidence="1 5">Belongs to the EF-Ts family.</text>
</comment>
<dbReference type="SUPFAM" id="SSF46934">
    <property type="entry name" value="UBA-like"/>
    <property type="match status" value="1"/>
</dbReference>
<dbReference type="HAMAP" id="MF_00050">
    <property type="entry name" value="EF_Ts"/>
    <property type="match status" value="1"/>
</dbReference>
<evidence type="ECO:0000259" key="6">
    <source>
        <dbReference type="Pfam" id="PF00889"/>
    </source>
</evidence>
<dbReference type="CDD" id="cd14275">
    <property type="entry name" value="UBA_EF-Ts"/>
    <property type="match status" value="1"/>
</dbReference>
<comment type="function">
    <text evidence="5">Associates with the EF-Tu.GDP complex and induces the exchange of GDP to GTP. It remains bound to the aminoacyl-tRNA.EF-Tu.GTP complex up to the GTP hydrolysis stage on the ribosome.</text>
</comment>
<evidence type="ECO:0000256" key="3">
    <source>
        <dbReference type="ARBA" id="ARBA00022768"/>
    </source>
</evidence>
<dbReference type="Pfam" id="PF00889">
    <property type="entry name" value="EF_TS"/>
    <property type="match status" value="1"/>
</dbReference>
<dbReference type="Gene3D" id="1.10.286.20">
    <property type="match status" value="1"/>
</dbReference>
<dbReference type="EMBL" id="CP036276">
    <property type="protein sequence ID" value="QDU47683.1"/>
    <property type="molecule type" value="Genomic_DNA"/>
</dbReference>
<dbReference type="RefSeq" id="WP_145380466.1">
    <property type="nucleotide sequence ID" value="NZ_CP036276.1"/>
</dbReference>
<feature type="domain" description="Translation elongation factor EFTs/EF1B dimerisation" evidence="6">
    <location>
        <begin position="73"/>
        <end position="278"/>
    </location>
</feature>
<dbReference type="Proteomes" id="UP000319383">
    <property type="component" value="Chromosome"/>
</dbReference>
<accession>A0A517ZZ16</accession>
<dbReference type="GO" id="GO:0005737">
    <property type="term" value="C:cytoplasm"/>
    <property type="evidence" value="ECO:0007669"/>
    <property type="project" value="UniProtKB-SubCell"/>
</dbReference>
<dbReference type="InterPro" id="IPR009060">
    <property type="entry name" value="UBA-like_sf"/>
</dbReference>
<comment type="subcellular location">
    <subcellularLocation>
        <location evidence="5">Cytoplasm</location>
    </subcellularLocation>
</comment>
<gene>
    <name evidence="5 7" type="primary">tsf</name>
    <name evidence="7" type="ORF">Mal52_62180</name>
</gene>
<dbReference type="InterPro" id="IPR036402">
    <property type="entry name" value="EF-Ts_dimer_sf"/>
</dbReference>
<dbReference type="Gene3D" id="3.30.479.20">
    <property type="entry name" value="Elongation factor Ts, dimerisation domain"/>
    <property type="match status" value="2"/>
</dbReference>
<dbReference type="GO" id="GO:0003746">
    <property type="term" value="F:translation elongation factor activity"/>
    <property type="evidence" value="ECO:0007669"/>
    <property type="project" value="UniProtKB-UniRule"/>
</dbReference>
<sequence>MAEITAAAVKALRERTDLPMMECKKALVAANGDEEGAVEYLKNQVGKVMDKRKDNVTAEGKFCVAIADDGSAGVMIEMMCESDPVSKSDDFNFLAAQCAKQLLTGPGATTADELMAQPVPDDPSKTLKDLHEEITNKIREKMVIGRVIKVDGPVGSYVHHDGKTGVLFQAAGESKSEDILKDMAMHIAALKPKVALPEELDAADVDAQRAELSEKAKASGKPENIVDKIVDGQMKKFFDEQGVLIAQAFAKDDSKTVEKALDEAGLKAVGFTCWELGKK</sequence>
<evidence type="ECO:0000256" key="5">
    <source>
        <dbReference type="HAMAP-Rule" id="MF_00050"/>
    </source>
</evidence>
<dbReference type="FunFam" id="1.10.8.10:FF:000001">
    <property type="entry name" value="Elongation factor Ts"/>
    <property type="match status" value="1"/>
</dbReference>
<organism evidence="7 8">
    <name type="scientific">Symmachiella dynata</name>
    <dbReference type="NCBI Taxonomy" id="2527995"/>
    <lineage>
        <taxon>Bacteria</taxon>
        <taxon>Pseudomonadati</taxon>
        <taxon>Planctomycetota</taxon>
        <taxon>Planctomycetia</taxon>
        <taxon>Planctomycetales</taxon>
        <taxon>Planctomycetaceae</taxon>
        <taxon>Symmachiella</taxon>
    </lineage>
</organism>
<protein>
    <recommendedName>
        <fullName evidence="2 5">Elongation factor Ts</fullName>
        <shortName evidence="5">EF-Ts</shortName>
    </recommendedName>
</protein>
<keyword evidence="4 5" id="KW-0648">Protein biosynthesis</keyword>
<name>A0A517ZZ16_9PLAN</name>
<dbReference type="PANTHER" id="PTHR11741">
    <property type="entry name" value="ELONGATION FACTOR TS"/>
    <property type="match status" value="1"/>
</dbReference>
<dbReference type="Gene3D" id="1.10.8.10">
    <property type="entry name" value="DNA helicase RuvA subunit, C-terminal domain"/>
    <property type="match status" value="1"/>
</dbReference>
<evidence type="ECO:0000256" key="2">
    <source>
        <dbReference type="ARBA" id="ARBA00016956"/>
    </source>
</evidence>
<evidence type="ECO:0000313" key="8">
    <source>
        <dbReference type="Proteomes" id="UP000319383"/>
    </source>
</evidence>
<dbReference type="PANTHER" id="PTHR11741:SF0">
    <property type="entry name" value="ELONGATION FACTOR TS, MITOCHONDRIAL"/>
    <property type="match status" value="1"/>
</dbReference>
<dbReference type="KEGG" id="sdyn:Mal52_62180"/>
<reference evidence="7 8" key="1">
    <citation type="submission" date="2019-02" db="EMBL/GenBank/DDBJ databases">
        <title>Deep-cultivation of Planctomycetes and their phenomic and genomic characterization uncovers novel biology.</title>
        <authorList>
            <person name="Wiegand S."/>
            <person name="Jogler M."/>
            <person name="Boedeker C."/>
            <person name="Pinto D."/>
            <person name="Vollmers J."/>
            <person name="Rivas-Marin E."/>
            <person name="Kohn T."/>
            <person name="Peeters S.H."/>
            <person name="Heuer A."/>
            <person name="Rast P."/>
            <person name="Oberbeckmann S."/>
            <person name="Bunk B."/>
            <person name="Jeske O."/>
            <person name="Meyerdierks A."/>
            <person name="Storesund J.E."/>
            <person name="Kallscheuer N."/>
            <person name="Luecker S."/>
            <person name="Lage O.M."/>
            <person name="Pohl T."/>
            <person name="Merkel B.J."/>
            <person name="Hornburger P."/>
            <person name="Mueller R.-W."/>
            <person name="Bruemmer F."/>
            <person name="Labrenz M."/>
            <person name="Spormann A.M."/>
            <person name="Op den Camp H."/>
            <person name="Overmann J."/>
            <person name="Amann R."/>
            <person name="Jetten M.S.M."/>
            <person name="Mascher T."/>
            <person name="Medema M.H."/>
            <person name="Devos D.P."/>
            <person name="Kaster A.-K."/>
            <person name="Ovreas L."/>
            <person name="Rohde M."/>
            <person name="Galperin M.Y."/>
            <person name="Jogler C."/>
        </authorList>
    </citation>
    <scope>NUCLEOTIDE SEQUENCE [LARGE SCALE GENOMIC DNA]</scope>
    <source>
        <strain evidence="7 8">Mal52</strain>
    </source>
</reference>
<keyword evidence="3 5" id="KW-0251">Elongation factor</keyword>
<evidence type="ECO:0000313" key="7">
    <source>
        <dbReference type="EMBL" id="QDU47683.1"/>
    </source>
</evidence>
<dbReference type="InterPro" id="IPR001816">
    <property type="entry name" value="Transl_elong_EFTs/EF1B"/>
</dbReference>
<dbReference type="InterPro" id="IPR014039">
    <property type="entry name" value="Transl_elong_EFTs/EF1B_dimer"/>
</dbReference>
<dbReference type="SUPFAM" id="SSF54713">
    <property type="entry name" value="Elongation factor Ts (EF-Ts), dimerisation domain"/>
    <property type="match status" value="2"/>
</dbReference>
<comment type="caution">
    <text evidence="5">Lacks conserved residue(s) required for the propagation of feature annotation.</text>
</comment>